<evidence type="ECO:0000256" key="1">
    <source>
        <dbReference type="SAM" id="Phobius"/>
    </source>
</evidence>
<feature type="transmembrane region" description="Helical" evidence="1">
    <location>
        <begin position="91"/>
        <end position="110"/>
    </location>
</feature>
<evidence type="ECO:0000313" key="2">
    <source>
        <dbReference type="EMBL" id="ANF29675.1"/>
    </source>
</evidence>
<keyword evidence="1" id="KW-1133">Transmembrane helix</keyword>
<feature type="transmembrane region" description="Helical" evidence="1">
    <location>
        <begin position="154"/>
        <end position="172"/>
    </location>
</feature>
<feature type="transmembrane region" description="Helical" evidence="1">
    <location>
        <begin position="122"/>
        <end position="142"/>
    </location>
</feature>
<name>A0A172WZA4_9ABAC</name>
<dbReference type="KEGG" id="vg:27924251"/>
<keyword evidence="1" id="KW-0472">Membrane</keyword>
<dbReference type="RefSeq" id="YP_009255284.1">
    <property type="nucleotide sequence ID" value="NC_030240.1"/>
</dbReference>
<reference evidence="2 3" key="1">
    <citation type="journal article" date="2016" name="PLoS ONE">
        <title>Genome Sequencing and Analysis of Catopsilia pomona nucleopolyhedrovirus: A Distinct Species in Group I Alphabaculovirus.</title>
        <authorList>
            <person name="Wang J."/>
            <person name="Zhu Z."/>
            <person name="Zhang L."/>
            <person name="Hou D."/>
            <person name="Wang M."/>
            <person name="Arif B."/>
            <person name="Kou Z."/>
            <person name="Wang H."/>
            <person name="Deng F."/>
            <person name="Hu Z."/>
        </authorList>
    </citation>
    <scope>NUCLEOTIDE SEQUENCE [LARGE SCALE GENOMIC DNA]</scope>
    <source>
        <strain evidence="2">416</strain>
    </source>
</reference>
<protein>
    <submittedName>
        <fullName evidence="2">Ac124</fullName>
    </submittedName>
</protein>
<organism evidence="2 3">
    <name type="scientific">Catopsilia pomona nucleopolyhedrovirus</name>
    <dbReference type="NCBI Taxonomy" id="1850906"/>
    <lineage>
        <taxon>Viruses</taxon>
        <taxon>Viruses incertae sedis</taxon>
        <taxon>Naldaviricetes</taxon>
        <taxon>Lefavirales</taxon>
        <taxon>Baculoviridae</taxon>
        <taxon>Alphabaculovirus</taxon>
        <taxon>Alphabaculovirus capomonae</taxon>
    </lineage>
</organism>
<dbReference type="OrthoDB" id="11490at10239"/>
<proteinExistence type="predicted"/>
<sequence length="257" mass="29203">MGIFSRFHAKYEKLNGGTATKLPFAALSYINVTVCVFSIMLIGYMATLADDASLKYLQYWLLLSCLLNVVFNVPSIWWPKKNEADEIVYELKLFLSLYVSNIVINFAVFLNNSVNFVFLNNLIHYCVTLIMFIELLTLLGHTMGAYADYRYTKSCYIIILFVGTMTFVTVVGLDALKLQQFNSFTFGVFACAVYIIVAAFWSLKYNGLNGNSRGHYMANVCNVRIVPILNNDHNNIDNEPPPSFSTVEMEDMLKNKK</sequence>
<feature type="transmembrane region" description="Helical" evidence="1">
    <location>
        <begin position="21"/>
        <end position="45"/>
    </location>
</feature>
<dbReference type="GeneID" id="27924251"/>
<evidence type="ECO:0000313" key="3">
    <source>
        <dbReference type="Proteomes" id="UP000203996"/>
    </source>
</evidence>
<feature type="transmembrane region" description="Helical" evidence="1">
    <location>
        <begin position="184"/>
        <end position="203"/>
    </location>
</feature>
<dbReference type="Proteomes" id="UP000203996">
    <property type="component" value="Segment"/>
</dbReference>
<gene>
    <name evidence="2" type="ORF">CapoNPV_027</name>
</gene>
<keyword evidence="1" id="KW-0812">Transmembrane</keyword>
<keyword evidence="3" id="KW-1185">Reference proteome</keyword>
<dbReference type="EMBL" id="KU565883">
    <property type="protein sequence ID" value="ANF29675.1"/>
    <property type="molecule type" value="Genomic_DNA"/>
</dbReference>
<accession>A0A172WZA4</accession>
<feature type="transmembrane region" description="Helical" evidence="1">
    <location>
        <begin position="57"/>
        <end position="79"/>
    </location>
</feature>